<reference evidence="2" key="1">
    <citation type="journal article" date="2020" name="Fungal Divers.">
        <title>Resolving the Mortierellaceae phylogeny through synthesis of multi-gene phylogenetics and phylogenomics.</title>
        <authorList>
            <person name="Vandepol N."/>
            <person name="Liber J."/>
            <person name="Desiro A."/>
            <person name="Na H."/>
            <person name="Kennedy M."/>
            <person name="Barry K."/>
            <person name="Grigoriev I.V."/>
            <person name="Miller A.N."/>
            <person name="O'Donnell K."/>
            <person name="Stajich J.E."/>
            <person name="Bonito G."/>
        </authorList>
    </citation>
    <scope>NUCLEOTIDE SEQUENCE</scope>
    <source>
        <strain evidence="2">MES-2147</strain>
    </source>
</reference>
<gene>
    <name evidence="2" type="ORF">BGZ65_007037</name>
</gene>
<protein>
    <submittedName>
        <fullName evidence="2">Uncharacterized protein</fullName>
    </submittedName>
</protein>
<evidence type="ECO:0000256" key="1">
    <source>
        <dbReference type="SAM" id="MobiDB-lite"/>
    </source>
</evidence>
<proteinExistence type="predicted"/>
<feature type="compositionally biased region" description="Acidic residues" evidence="1">
    <location>
        <begin position="29"/>
        <end position="46"/>
    </location>
</feature>
<dbReference type="Proteomes" id="UP000749646">
    <property type="component" value="Unassembled WGS sequence"/>
</dbReference>
<feature type="compositionally biased region" description="Polar residues" evidence="1">
    <location>
        <begin position="47"/>
        <end position="57"/>
    </location>
</feature>
<feature type="non-terminal residue" evidence="2">
    <location>
        <position position="200"/>
    </location>
</feature>
<dbReference type="AlphaFoldDB" id="A0A9P6M2I3"/>
<keyword evidence="3" id="KW-1185">Reference proteome</keyword>
<dbReference type="EMBL" id="JAAAHW010006340">
    <property type="protein sequence ID" value="KAF9962953.1"/>
    <property type="molecule type" value="Genomic_DNA"/>
</dbReference>
<comment type="caution">
    <text evidence="2">The sequence shown here is derived from an EMBL/GenBank/DDBJ whole genome shotgun (WGS) entry which is preliminary data.</text>
</comment>
<organism evidence="2 3">
    <name type="scientific">Modicella reniformis</name>
    <dbReference type="NCBI Taxonomy" id="1440133"/>
    <lineage>
        <taxon>Eukaryota</taxon>
        <taxon>Fungi</taxon>
        <taxon>Fungi incertae sedis</taxon>
        <taxon>Mucoromycota</taxon>
        <taxon>Mortierellomycotina</taxon>
        <taxon>Mortierellomycetes</taxon>
        <taxon>Mortierellales</taxon>
        <taxon>Mortierellaceae</taxon>
        <taxon>Modicella</taxon>
    </lineage>
</organism>
<sequence>LIDECRGDKQFMSYFKPKTVILGDNLLPSDDESDDSWFTNDDDSDAMDSTSNISDSSDAGYGDDHDERDNVGEMDYCDDKHSLLMYAAGLIPEKHKKVKQQLELTADADLGPDFFDADTRYKSQFEERQREKERDYLLLRIHDAKIKKRYPQIEFPLADCRRTFQMDTALGKTRLSKPALLLPGFEQQMKKYPANPVDGD</sequence>
<name>A0A9P6M2I3_9FUNG</name>
<feature type="region of interest" description="Disordered" evidence="1">
    <location>
        <begin position="23"/>
        <end position="72"/>
    </location>
</feature>
<evidence type="ECO:0000313" key="2">
    <source>
        <dbReference type="EMBL" id="KAF9962953.1"/>
    </source>
</evidence>
<accession>A0A9P6M2I3</accession>
<feature type="compositionally biased region" description="Basic and acidic residues" evidence="1">
    <location>
        <begin position="62"/>
        <end position="72"/>
    </location>
</feature>
<evidence type="ECO:0000313" key="3">
    <source>
        <dbReference type="Proteomes" id="UP000749646"/>
    </source>
</evidence>